<feature type="transmembrane region" description="Helical" evidence="2">
    <location>
        <begin position="841"/>
        <end position="864"/>
    </location>
</feature>
<feature type="compositionally biased region" description="Polar residues" evidence="1">
    <location>
        <begin position="175"/>
        <end position="192"/>
    </location>
</feature>
<keyword evidence="5" id="KW-1185">Reference proteome</keyword>
<feature type="transmembrane region" description="Helical" evidence="2">
    <location>
        <begin position="815"/>
        <end position="834"/>
    </location>
</feature>
<evidence type="ECO:0000256" key="1">
    <source>
        <dbReference type="SAM" id="MobiDB-lite"/>
    </source>
</evidence>
<sequence length="1533" mass="163099">MHAPPTPRAEPEERKRLGDGEPVSAELRASAEAAYGASLAGVRVHTGPLADAHVRGHGALATAEGDRIALASSVRPGTLTGDAILAHELAHVVQQGARQDGGGATAETAPPGPAGAEHEAHRAAAAVLARSGRHHDEIRARGIDPQPVAAQGAPPLTRGLGLRLQRCGEDPEWASSRTGEAPTTPSPTYAGSRQETVDDLGMFDIVHGGGGARHAIIDGDGDQSAELDLTLRPGPGSTFSDPQTIDVTAQRLSNTTEHANLTTQPITRSFDISGGRTFDNSLSPKLVQRTDGHQPTEIQATGSVGQAFASMFIAPPSPDGPRADYQVTIDLADDYGNRHRQLAPQSFSFPRDPADVFPVFLPGTPQQAGSVWALDITMGRFADNYRLTFYKPEQTSNRVRMGVSPLAGGEAAGTEAIDVETVGPLDVRVVSARGPELAIDLNGDGRPDIRLFEQVTPTTNYEYGATQRGPGNQRRLVLTVTDGTGARTYGRSQREVRQGNYTAEGQNLTDEMDVISAAATPEGLSLAAQVPDLATDVIRQQAVLTSLRREAATAGVFSATASQSFDHLIDTYLAALAAPESGRQQALEAAHAAALAFDATWTAETASATHETHQHARGDTFDSVSNQYTGYVSADFTNTERVAKRIADALAAHDLVGAGRLIKDLGQRVASWVGARYRARGMTEQADRIEGLQQLSALQDQLVDKPGLKRAIAVFHSAPEFIRTGSPGNVPLRLYYWKEGSQWMLQDLTYPSRPDSIGVLRAPFTAGQTEPPPELFDQLNDKQRFPKGMIQYVLAGPTGRSGVVRTTEPWEIEDVASWIALGLAGAALLAGAVLTGGAAAVVVPMLWGLSATAGVVGAVAGMVHASDQGRLTGGRIVLGLAQIVGSLAGGAAAGLKTVTAARMLLAGEALEAAGAVGRVTPFASSLRVLTMAQVGADSVQVVLSGQELVHTLSNIANSAMSDGDKLRAYALAIGQFGVTTGLSYVGIRGNLHELDTALNSARPRFIQAGGEVLVPGRATAAEYEAELQRHLGATGERNPVRVVLVDPDQIGSSIGMTRVTRVGGHWQVEVVDGIHPSAMREEAIHLEQLALADQSVGQVRAMAGGDRAAEAQLLRTRQAAQTFTDVSGRWATASPVERLRAHEARLDLEIDGQRRLISRLQADVANPPAQGAASPEVTAALIDNAYQTLDNLQIRRAELVPVRARVESEHPTHLGDVDPQLDTRPDLFAKRLVPSSEVPPAWYTLSQEDFIRSYKARYPESSLDDADLAQRYLLRRRLNPDTGRLVDISQDRVEVAARYRGTEERMHPSGSDRINISEADRNRTSALLAERDAARRERDLAKSRIPPDTEAANRALYRMVDASRQIGEHAASMWVNRAYPGPPRPALRYPSGTAVSRSGDFDQIWECRRGDQTIWVVVEAKGGASDLGSRRVAGPTGPGSGPRAEQGSTPYFADILTNMQRTPGLGRKVASQVETAARTAPGSVHYMHVSAPIESVPAASGTGLSSQLNDISIREFDITPAATTPTTTTTVTP</sequence>
<reference evidence="5" key="1">
    <citation type="journal article" date="2019" name="Int. J. Syst. Evol. Microbiol.">
        <title>The Global Catalogue of Microorganisms (GCM) 10K type strain sequencing project: providing services to taxonomists for standard genome sequencing and annotation.</title>
        <authorList>
            <consortium name="The Broad Institute Genomics Platform"/>
            <consortium name="The Broad Institute Genome Sequencing Center for Infectious Disease"/>
            <person name="Wu L."/>
            <person name="Ma J."/>
        </authorList>
    </citation>
    <scope>NUCLEOTIDE SEQUENCE [LARGE SCALE GENOMIC DNA]</scope>
    <source>
        <strain evidence="5">CCUG 52478</strain>
    </source>
</reference>
<comment type="caution">
    <text evidence="4">The sequence shown here is derived from an EMBL/GenBank/DDBJ whole genome shotgun (WGS) entry which is preliminary data.</text>
</comment>
<evidence type="ECO:0000313" key="5">
    <source>
        <dbReference type="Proteomes" id="UP001597229"/>
    </source>
</evidence>
<name>A0ABW3W054_9ACTN</name>
<protein>
    <submittedName>
        <fullName evidence="4">DUF4157 domain-containing protein</fullName>
    </submittedName>
</protein>
<feature type="region of interest" description="Disordered" evidence="1">
    <location>
        <begin position="1426"/>
        <end position="1448"/>
    </location>
</feature>
<feature type="region of interest" description="Disordered" evidence="1">
    <location>
        <begin position="95"/>
        <end position="121"/>
    </location>
</feature>
<evidence type="ECO:0000259" key="3">
    <source>
        <dbReference type="Pfam" id="PF13699"/>
    </source>
</evidence>
<evidence type="ECO:0000313" key="4">
    <source>
        <dbReference type="EMBL" id="MFD1248411.1"/>
    </source>
</evidence>
<gene>
    <name evidence="4" type="ORF">ACFQ3F_11500</name>
</gene>
<evidence type="ECO:0000256" key="2">
    <source>
        <dbReference type="SAM" id="Phobius"/>
    </source>
</evidence>
<feature type="domain" description="eCIS core" evidence="3">
    <location>
        <begin position="22"/>
        <end position="97"/>
    </location>
</feature>
<feature type="transmembrane region" description="Helical" evidence="2">
    <location>
        <begin position="968"/>
        <end position="987"/>
    </location>
</feature>
<keyword evidence="2" id="KW-0812">Transmembrane</keyword>
<dbReference type="InterPro" id="IPR049762">
    <property type="entry name" value="PoNe_dom"/>
</dbReference>
<feature type="transmembrane region" description="Helical" evidence="2">
    <location>
        <begin position="876"/>
        <end position="895"/>
    </location>
</feature>
<keyword evidence="2" id="KW-0472">Membrane</keyword>
<dbReference type="Proteomes" id="UP001597229">
    <property type="component" value="Unassembled WGS sequence"/>
</dbReference>
<dbReference type="EMBL" id="JBHTLX010000016">
    <property type="protein sequence ID" value="MFD1248411.1"/>
    <property type="molecule type" value="Genomic_DNA"/>
</dbReference>
<dbReference type="CDD" id="cd20739">
    <property type="entry name" value="PoNe_DUF637"/>
    <property type="match status" value="1"/>
</dbReference>
<feature type="compositionally biased region" description="Basic and acidic residues" evidence="1">
    <location>
        <begin position="9"/>
        <end position="19"/>
    </location>
</feature>
<accession>A0ABW3W054</accession>
<dbReference type="InterPro" id="IPR025295">
    <property type="entry name" value="eCIS_core_dom"/>
</dbReference>
<dbReference type="RefSeq" id="WP_367917925.1">
    <property type="nucleotide sequence ID" value="NZ_BAABAC010000006.1"/>
</dbReference>
<keyword evidence="2" id="KW-1133">Transmembrane helix</keyword>
<feature type="region of interest" description="Disordered" evidence="1">
    <location>
        <begin position="169"/>
        <end position="192"/>
    </location>
</feature>
<dbReference type="Pfam" id="PF13699">
    <property type="entry name" value="eCIS_core"/>
    <property type="match status" value="1"/>
</dbReference>
<feature type="region of interest" description="Disordered" evidence="1">
    <location>
        <begin position="1"/>
        <end position="25"/>
    </location>
</feature>
<proteinExistence type="predicted"/>
<organism evidence="4 5">
    <name type="scientific">Nocardioides ginsengisoli</name>
    <dbReference type="NCBI Taxonomy" id="363868"/>
    <lineage>
        <taxon>Bacteria</taxon>
        <taxon>Bacillati</taxon>
        <taxon>Actinomycetota</taxon>
        <taxon>Actinomycetes</taxon>
        <taxon>Propionibacteriales</taxon>
        <taxon>Nocardioidaceae</taxon>
        <taxon>Nocardioides</taxon>
    </lineage>
</organism>